<dbReference type="Gene3D" id="1.25.10.10">
    <property type="entry name" value="Leucine-rich Repeat Variant"/>
    <property type="match status" value="1"/>
</dbReference>
<dbReference type="PROSITE" id="PS50011">
    <property type="entry name" value="PROTEIN_KINASE_DOM"/>
    <property type="match status" value="1"/>
</dbReference>
<dbReference type="OrthoDB" id="79687at2759"/>
<evidence type="ECO:0000259" key="3">
    <source>
        <dbReference type="PROSITE" id="PS50011"/>
    </source>
</evidence>
<dbReference type="InterPro" id="IPR011989">
    <property type="entry name" value="ARM-like"/>
</dbReference>
<evidence type="ECO:0000313" key="5">
    <source>
        <dbReference type="RefSeq" id="XP_022319097.1"/>
    </source>
</evidence>
<feature type="compositionally biased region" description="Polar residues" evidence="2">
    <location>
        <begin position="669"/>
        <end position="679"/>
    </location>
</feature>
<proteinExistence type="inferred from homology"/>
<feature type="compositionally biased region" description="Basic and acidic residues" evidence="2">
    <location>
        <begin position="681"/>
        <end position="702"/>
    </location>
</feature>
<dbReference type="FunFam" id="3.30.200.20:FF:000179">
    <property type="entry name" value="SCY1 like pseudokinase 2"/>
    <property type="match status" value="1"/>
</dbReference>
<dbReference type="InterPro" id="IPR016024">
    <property type="entry name" value="ARM-type_fold"/>
</dbReference>
<reference evidence="4" key="1">
    <citation type="submission" date="2024-06" db="UniProtKB">
        <authorList>
            <consortium name="RefSeq"/>
        </authorList>
    </citation>
    <scope>NUCLEOTIDE SEQUENCE [LARGE SCALE GENOMIC DNA]</scope>
</reference>
<name>A0A8B8CTB9_CRAVI</name>
<dbReference type="GeneID" id="111121902"/>
<dbReference type="AlphaFoldDB" id="A0A8B8CTB9"/>
<evidence type="ECO:0000256" key="2">
    <source>
        <dbReference type="SAM" id="MobiDB-lite"/>
    </source>
</evidence>
<dbReference type="Gene3D" id="3.30.200.20">
    <property type="entry name" value="Phosphorylase Kinase, domain 1"/>
    <property type="match status" value="1"/>
</dbReference>
<organism evidence="4 5">
    <name type="scientific">Crassostrea virginica</name>
    <name type="common">Eastern oyster</name>
    <dbReference type="NCBI Taxonomy" id="6565"/>
    <lineage>
        <taxon>Eukaryota</taxon>
        <taxon>Metazoa</taxon>
        <taxon>Spiralia</taxon>
        <taxon>Lophotrochozoa</taxon>
        <taxon>Mollusca</taxon>
        <taxon>Bivalvia</taxon>
        <taxon>Autobranchia</taxon>
        <taxon>Pteriomorphia</taxon>
        <taxon>Ostreida</taxon>
        <taxon>Ostreoidea</taxon>
        <taxon>Ostreidae</taxon>
        <taxon>Crassostrea</taxon>
    </lineage>
</organism>
<feature type="region of interest" description="Disordered" evidence="2">
    <location>
        <begin position="649"/>
        <end position="731"/>
    </location>
</feature>
<dbReference type="Pfam" id="PF00069">
    <property type="entry name" value="Pkinase"/>
    <property type="match status" value="1"/>
</dbReference>
<keyword evidence="4" id="KW-1185">Reference proteome</keyword>
<dbReference type="KEGG" id="cvn:111121902"/>
<dbReference type="SMART" id="SM00220">
    <property type="entry name" value="S_TKc"/>
    <property type="match status" value="1"/>
</dbReference>
<dbReference type="InterPro" id="IPR051177">
    <property type="entry name" value="CIK-Related_Protein"/>
</dbReference>
<feature type="compositionally biased region" description="Low complexity" evidence="2">
    <location>
        <begin position="655"/>
        <end position="668"/>
    </location>
</feature>
<dbReference type="RefSeq" id="XP_022319097.1">
    <property type="nucleotide sequence ID" value="XM_022463389.1"/>
</dbReference>
<reference evidence="5" key="2">
    <citation type="submission" date="2025-08" db="UniProtKB">
        <authorList>
            <consortium name="RefSeq"/>
        </authorList>
    </citation>
    <scope>IDENTIFICATION</scope>
    <source>
        <tissue evidence="5">Whole sample</tissue>
    </source>
</reference>
<dbReference type="Proteomes" id="UP000694844">
    <property type="component" value="Chromosome 1"/>
</dbReference>
<evidence type="ECO:0000256" key="1">
    <source>
        <dbReference type="ARBA" id="ARBA00038349"/>
    </source>
</evidence>
<dbReference type="GO" id="GO:0004672">
    <property type="term" value="F:protein kinase activity"/>
    <property type="evidence" value="ECO:0007669"/>
    <property type="project" value="InterPro"/>
</dbReference>
<dbReference type="FunFam" id="1.25.10.10:FF:000189">
    <property type="entry name" value="SCY1-like pseudokinase 2"/>
    <property type="match status" value="1"/>
</dbReference>
<dbReference type="InterPro" id="IPR011009">
    <property type="entry name" value="Kinase-like_dom_sf"/>
</dbReference>
<comment type="similarity">
    <text evidence="1">Belongs to the protein kinase superfamily.</text>
</comment>
<evidence type="ECO:0000313" key="4">
    <source>
        <dbReference type="Proteomes" id="UP000694844"/>
    </source>
</evidence>
<dbReference type="SUPFAM" id="SSF48371">
    <property type="entry name" value="ARM repeat"/>
    <property type="match status" value="1"/>
</dbReference>
<protein>
    <submittedName>
        <fullName evidence="5">SCY1-like protein 2</fullName>
    </submittedName>
</protein>
<dbReference type="CDD" id="cd14011">
    <property type="entry name" value="PK_SCY1_like"/>
    <property type="match status" value="1"/>
</dbReference>
<gene>
    <name evidence="5" type="primary">LOC111121902</name>
</gene>
<dbReference type="SUPFAM" id="SSF56112">
    <property type="entry name" value="Protein kinase-like (PK-like)"/>
    <property type="match status" value="1"/>
</dbReference>
<dbReference type="PANTHER" id="PTHR12984:SF6">
    <property type="entry name" value="SCY1-LIKE PROTEIN 2"/>
    <property type="match status" value="1"/>
</dbReference>
<dbReference type="PANTHER" id="PTHR12984">
    <property type="entry name" value="SCY1-RELATED S/T PROTEIN KINASE-LIKE"/>
    <property type="match status" value="1"/>
</dbReference>
<feature type="domain" description="Protein kinase" evidence="3">
    <location>
        <begin position="24"/>
        <end position="317"/>
    </location>
</feature>
<sequence>MDVFNKLRSAVSSALPGNPLSKDFDVSSHIASGGPGLSWKIYSAIKRTTKQEASVFVYEKKNLEKYSKKDRDLVLDSLKKGVSQLTRLRHPKVLSVLQPLEESREALAFATEPVFASLANVLGDHTNVPTPVPSEITEFKLFDVEIKHGIIQVAEGLGFLHRDAKMMHNNICPSSIIINKYGSWKLAGFDFCVANISQQDQATTFPCHEWNPDQPWVTQPCLDYMAPEYCLTHSCCEASDMFSLGVLIYYVYNQGKPLYQCQNQLSQFRKFTEELRKFRAALLGNVPDSLQQYVKLLLNTEPTVRPDPGQLIKVDFFDDVGTVTLQFMDTLFQRDNLQKSEFFRGLPKILKNLPKRVNQQRILPPLVKESVNNDMVPFTLPSLLLMAEQASEAEYRSTVFPALIPLFKIREPIQVSLIFMQNMNVLLKKTPVNEMTNHILPMINQSLEADNSQLQDMCLDIVPTFAGMIDFSALKKSILPRIKKICLSTSTLSVRINCLVCIGKLLEYMDKWTVLDDILPILPKIPSREPAVLMSILGIYQVTMSHSKLGITKDLLATKVLPFLIPLSIDNNLNLSQFNAYIKTIKDMISKLESEHRSKLEQIDKMRQEQKTIEITKITGQDDKASKTEEPKTMMDQFLSGFDVQQTVTNSKQTPAPSMSSMSASSSSTPVESKPNTKVLTLEEKQRLAQEQEQQRRYKEQKPLTMAASKASPVTKSQPKDLTASLVTPSPIGQPRMIGNYGIMGQQSMNSNSMSFSQGGMSSPSAFPNYSGGGAMNQRSNSGIRPTSTTNSKQSFDLSAFDTLIPSTSQPKMSLNQMTGGQSQVGSYPLNTSFNSMNSMSNQQIRPQTMSGSSMMLGQQGMMGNQAFMGHQSMMGNQSVMGNQGFMGQQSMMRQPHPAMQGQFNMSINNMNVSQGSNIAQNSNVASNDISDIFG</sequence>
<dbReference type="InterPro" id="IPR000719">
    <property type="entry name" value="Prot_kinase_dom"/>
</dbReference>
<dbReference type="Gene3D" id="1.10.510.10">
    <property type="entry name" value="Transferase(Phosphotransferase) domain 1"/>
    <property type="match status" value="1"/>
</dbReference>
<dbReference type="GO" id="GO:0005524">
    <property type="term" value="F:ATP binding"/>
    <property type="evidence" value="ECO:0007669"/>
    <property type="project" value="InterPro"/>
</dbReference>
<accession>A0A8B8CTB9</accession>